<dbReference type="InterPro" id="IPR006656">
    <property type="entry name" value="Mopterin_OxRdtase"/>
</dbReference>
<dbReference type="Proteomes" id="UP001597214">
    <property type="component" value="Unassembled WGS sequence"/>
</dbReference>
<evidence type="ECO:0000313" key="9">
    <source>
        <dbReference type="EMBL" id="MFD1737967.1"/>
    </source>
</evidence>
<dbReference type="PROSITE" id="PS00490">
    <property type="entry name" value="MOLYBDOPTERIN_PROK_2"/>
    <property type="match status" value="1"/>
</dbReference>
<protein>
    <submittedName>
        <fullName evidence="9">Molybdopterin-dependent oxidoreductase</fullName>
    </submittedName>
</protein>
<keyword evidence="4" id="KW-0479">Metal-binding</keyword>
<dbReference type="Gene3D" id="2.20.25.90">
    <property type="entry name" value="ADC-like domains"/>
    <property type="match status" value="1"/>
</dbReference>
<keyword evidence="5" id="KW-0560">Oxidoreductase</keyword>
<dbReference type="PANTHER" id="PTHR43742:SF6">
    <property type="entry name" value="OXIDOREDUCTASE YYAE-RELATED"/>
    <property type="match status" value="1"/>
</dbReference>
<dbReference type="InterPro" id="IPR006657">
    <property type="entry name" value="MoPterin_dinucl-bd_dom"/>
</dbReference>
<dbReference type="Gene3D" id="3.40.228.10">
    <property type="entry name" value="Dimethylsulfoxide Reductase, domain 2"/>
    <property type="match status" value="1"/>
</dbReference>
<organism evidence="9 10">
    <name type="scientific">Bacillus salitolerans</name>
    <dbReference type="NCBI Taxonomy" id="1437434"/>
    <lineage>
        <taxon>Bacteria</taxon>
        <taxon>Bacillati</taxon>
        <taxon>Bacillota</taxon>
        <taxon>Bacilli</taxon>
        <taxon>Bacillales</taxon>
        <taxon>Bacillaceae</taxon>
        <taxon>Bacillus</taxon>
    </lineage>
</organism>
<dbReference type="InterPro" id="IPR006655">
    <property type="entry name" value="Mopterin_OxRdtase_prok_CS"/>
</dbReference>
<name>A0ABW4LU03_9BACI</name>
<evidence type="ECO:0000256" key="4">
    <source>
        <dbReference type="ARBA" id="ARBA00022723"/>
    </source>
</evidence>
<reference evidence="10" key="1">
    <citation type="journal article" date="2019" name="Int. J. Syst. Evol. Microbiol.">
        <title>The Global Catalogue of Microorganisms (GCM) 10K type strain sequencing project: providing services to taxonomists for standard genome sequencing and annotation.</title>
        <authorList>
            <consortium name="The Broad Institute Genomics Platform"/>
            <consortium name="The Broad Institute Genome Sequencing Center for Infectious Disease"/>
            <person name="Wu L."/>
            <person name="Ma J."/>
        </authorList>
    </citation>
    <scope>NUCLEOTIDE SEQUENCE [LARGE SCALE GENOMIC DNA]</scope>
    <source>
        <strain evidence="10">CCUG 49339</strain>
    </source>
</reference>
<dbReference type="SMART" id="SM00926">
    <property type="entry name" value="Molybdop_Fe4S4"/>
    <property type="match status" value="1"/>
</dbReference>
<dbReference type="SUPFAM" id="SSF50692">
    <property type="entry name" value="ADC-like"/>
    <property type="match status" value="1"/>
</dbReference>
<keyword evidence="10" id="KW-1185">Reference proteome</keyword>
<dbReference type="SUPFAM" id="SSF53706">
    <property type="entry name" value="Formate dehydrogenase/DMSO reductase, domains 1-3"/>
    <property type="match status" value="1"/>
</dbReference>
<evidence type="ECO:0000256" key="7">
    <source>
        <dbReference type="ARBA" id="ARBA00023014"/>
    </source>
</evidence>
<evidence type="ECO:0000256" key="2">
    <source>
        <dbReference type="ARBA" id="ARBA00010312"/>
    </source>
</evidence>
<comment type="caution">
    <text evidence="9">The sequence shown here is derived from an EMBL/GenBank/DDBJ whole genome shotgun (WGS) entry which is preliminary data.</text>
</comment>
<dbReference type="CDD" id="cd02766">
    <property type="entry name" value="MopB_3"/>
    <property type="match status" value="1"/>
</dbReference>
<evidence type="ECO:0000259" key="8">
    <source>
        <dbReference type="PROSITE" id="PS51669"/>
    </source>
</evidence>
<dbReference type="Gene3D" id="2.40.40.20">
    <property type="match status" value="1"/>
</dbReference>
<dbReference type="InterPro" id="IPR050612">
    <property type="entry name" value="Prok_Mopterin_Oxidored"/>
</dbReference>
<accession>A0ABW4LU03</accession>
<dbReference type="PANTHER" id="PTHR43742">
    <property type="entry name" value="TRIMETHYLAMINE-N-OXIDE REDUCTASE"/>
    <property type="match status" value="1"/>
</dbReference>
<evidence type="ECO:0000256" key="5">
    <source>
        <dbReference type="ARBA" id="ARBA00023002"/>
    </source>
</evidence>
<dbReference type="RefSeq" id="WP_377929186.1">
    <property type="nucleotide sequence ID" value="NZ_JBHUEM010000028.1"/>
</dbReference>
<dbReference type="Pfam" id="PF00384">
    <property type="entry name" value="Molybdopterin"/>
    <property type="match status" value="1"/>
</dbReference>
<comment type="cofactor">
    <cofactor evidence="1">
        <name>Mo-bis(molybdopterin guanine dinucleotide)</name>
        <dbReference type="ChEBI" id="CHEBI:60539"/>
    </cofactor>
</comment>
<evidence type="ECO:0000256" key="6">
    <source>
        <dbReference type="ARBA" id="ARBA00023004"/>
    </source>
</evidence>
<dbReference type="Pfam" id="PF04879">
    <property type="entry name" value="Molybdop_Fe4S4"/>
    <property type="match status" value="1"/>
</dbReference>
<dbReference type="Gene3D" id="3.40.50.740">
    <property type="match status" value="1"/>
</dbReference>
<evidence type="ECO:0000313" key="10">
    <source>
        <dbReference type="Proteomes" id="UP001597214"/>
    </source>
</evidence>
<gene>
    <name evidence="9" type="ORF">ACFSCX_15630</name>
</gene>
<evidence type="ECO:0000256" key="1">
    <source>
        <dbReference type="ARBA" id="ARBA00001942"/>
    </source>
</evidence>
<proteinExistence type="inferred from homology"/>
<sequence>MVTKHRSVCPLDCPDTCGLTVAIDDNTITSVTGDKAHPITNGVICHKARKFPERVHHPARLKYPLKRIGAKGDHSFERISWDEAYNLIVEKFTSIIDLHGAESILPYSFYGNMGLLNSDGMDRRYFHRLGASHLDRTICNSAASAGYKYTMGFPVGIDPEETVHAKLIIVWGCNLFSTNMHQVLYFNQARKNGAKIVVIDVHQNRTAKWADWFIQLKPGTDTALALGMMNVLISHNLVNYDFVNQFTTGFDELQKESERYTPEYVSAITGVSEEDIMKLAKLYGNTTPSFIRIGNGLQHHENGGMMIRTITCLPALTGQWGIRGGGALKGNGSFYQYNMEKLQRPDLRPSPNVRTVNMNQIGDALIHEDPPIFGLFVYNSNPAQVAPDQTKVRKGLVRDDLFTVVHDLFLTDTCKYADLVLPATSHFENLDLYKSYWHLYLQLNEPIMQPYFESKSNFTLFKELAHRMGFTGPEFQITEEEMLREALDHKNSPFLSGITYERLQKEKIIKLSIPEASTFPHTIPTPSGKIELYSERMKLHGLPPVPTYIPIQESDKFKLQFISGPNHQFINSTFSNLDELKKMEGKPLLYLHPNEASQRELLDGETVTVYNDLGSIAMTLKITEEILPGMALTQGLWWDDPEHSISSVNFLTSQRLSDMGGGATFFSAWVEVRKMF</sequence>
<dbReference type="Pfam" id="PF01568">
    <property type="entry name" value="Molydop_binding"/>
    <property type="match status" value="1"/>
</dbReference>
<dbReference type="PROSITE" id="PS51669">
    <property type="entry name" value="4FE4S_MOW_BIS_MGD"/>
    <property type="match status" value="1"/>
</dbReference>
<keyword evidence="7" id="KW-0411">Iron-sulfur</keyword>
<keyword evidence="3" id="KW-0500">Molybdenum</keyword>
<dbReference type="EMBL" id="JBHUEM010000028">
    <property type="protein sequence ID" value="MFD1737967.1"/>
    <property type="molecule type" value="Genomic_DNA"/>
</dbReference>
<keyword evidence="6" id="KW-0408">Iron</keyword>
<dbReference type="InterPro" id="IPR009010">
    <property type="entry name" value="Asp_de-COase-like_dom_sf"/>
</dbReference>
<dbReference type="InterPro" id="IPR006963">
    <property type="entry name" value="Mopterin_OxRdtase_4Fe-4S_dom"/>
</dbReference>
<evidence type="ECO:0000256" key="3">
    <source>
        <dbReference type="ARBA" id="ARBA00022505"/>
    </source>
</evidence>
<dbReference type="Gene3D" id="3.30.2070.10">
    <property type="entry name" value="Formate dehydrogenase/DMSO reductase"/>
    <property type="match status" value="1"/>
</dbReference>
<comment type="similarity">
    <text evidence="2">Belongs to the prokaryotic molybdopterin-containing oxidoreductase family.</text>
</comment>
<feature type="domain" description="4Fe-4S Mo/W bis-MGD-type" evidence="8">
    <location>
        <begin position="2"/>
        <end position="59"/>
    </location>
</feature>